<keyword evidence="3" id="KW-0378">Hydrolase</keyword>
<dbReference type="InterPro" id="IPR045582">
    <property type="entry name" value="Trehalase-like_N"/>
</dbReference>
<dbReference type="Proteomes" id="UP000479293">
    <property type="component" value="Unassembled WGS sequence"/>
</dbReference>
<proteinExistence type="predicted"/>
<dbReference type="GO" id="GO:0005975">
    <property type="term" value="P:carbohydrate metabolic process"/>
    <property type="evidence" value="ECO:0007669"/>
    <property type="project" value="InterPro"/>
</dbReference>
<evidence type="ECO:0000259" key="1">
    <source>
        <dbReference type="Pfam" id="PF00723"/>
    </source>
</evidence>
<evidence type="ECO:0000313" key="4">
    <source>
        <dbReference type="Proteomes" id="UP000479293"/>
    </source>
</evidence>
<feature type="domain" description="Trehalase-like N-terminal" evidence="2">
    <location>
        <begin position="7"/>
        <end position="145"/>
    </location>
</feature>
<dbReference type="SUPFAM" id="SSF48208">
    <property type="entry name" value="Six-hairpin glycosidases"/>
    <property type="match status" value="1"/>
</dbReference>
<feature type="domain" description="GH15-like" evidence="1">
    <location>
        <begin position="211"/>
        <end position="511"/>
    </location>
</feature>
<comment type="caution">
    <text evidence="3">The sequence shown here is derived from an EMBL/GenBank/DDBJ whole genome shotgun (WGS) entry which is preliminary data.</text>
</comment>
<accession>A0A7C9FNP8</accession>
<feature type="domain" description="GH15-like" evidence="1">
    <location>
        <begin position="519"/>
        <end position="564"/>
    </location>
</feature>
<dbReference type="Pfam" id="PF00723">
    <property type="entry name" value="Glyco_hydro_15"/>
    <property type="match status" value="2"/>
</dbReference>
<dbReference type="AlphaFoldDB" id="A0A7C9FNP8"/>
<dbReference type="RefSeq" id="WP_152756981.1">
    <property type="nucleotide sequence ID" value="NZ_WHLY01000002.1"/>
</dbReference>
<keyword evidence="4" id="KW-1185">Reference proteome</keyword>
<name>A0A7C9FNP8_9BACT</name>
<dbReference type="PANTHER" id="PTHR31616:SF0">
    <property type="entry name" value="GLUCAN 1,4-ALPHA-GLUCOSIDASE"/>
    <property type="match status" value="1"/>
</dbReference>
<dbReference type="GO" id="GO:0004553">
    <property type="term" value="F:hydrolase activity, hydrolyzing O-glycosyl compounds"/>
    <property type="evidence" value="ECO:0007669"/>
    <property type="project" value="UniProtKB-ARBA"/>
</dbReference>
<gene>
    <name evidence="3" type="ORF">GBK04_03795</name>
</gene>
<reference evidence="3 4" key="1">
    <citation type="submission" date="2019-10" db="EMBL/GenBank/DDBJ databases">
        <title>Draft Genome Sequence of Cytophagaceae sp. SJW1-29.</title>
        <authorList>
            <person name="Choi A."/>
        </authorList>
    </citation>
    <scope>NUCLEOTIDE SEQUENCE [LARGE SCALE GENOMIC DNA]</scope>
    <source>
        <strain evidence="3 4">SJW1-29</strain>
    </source>
</reference>
<evidence type="ECO:0000313" key="3">
    <source>
        <dbReference type="EMBL" id="MPR32489.1"/>
    </source>
</evidence>
<dbReference type="Pfam" id="PF19291">
    <property type="entry name" value="TREH_N"/>
    <property type="match status" value="1"/>
</dbReference>
<dbReference type="InterPro" id="IPR008928">
    <property type="entry name" value="6-hairpin_glycosidase_sf"/>
</dbReference>
<evidence type="ECO:0000259" key="2">
    <source>
        <dbReference type="Pfam" id="PF19291"/>
    </source>
</evidence>
<dbReference type="EMBL" id="WHLY01000002">
    <property type="protein sequence ID" value="MPR32489.1"/>
    <property type="molecule type" value="Genomic_DNA"/>
</dbReference>
<dbReference type="Gene3D" id="1.50.10.10">
    <property type="match status" value="1"/>
</dbReference>
<dbReference type="PANTHER" id="PTHR31616">
    <property type="entry name" value="TREHALASE"/>
    <property type="match status" value="1"/>
</dbReference>
<protein>
    <submittedName>
        <fullName evidence="3">Glycoside hydrolase family 15 protein</fullName>
    </submittedName>
</protein>
<organism evidence="3 4">
    <name type="scientific">Salmonirosea aquatica</name>
    <dbReference type="NCBI Taxonomy" id="2654236"/>
    <lineage>
        <taxon>Bacteria</taxon>
        <taxon>Pseudomonadati</taxon>
        <taxon>Bacteroidota</taxon>
        <taxon>Cytophagia</taxon>
        <taxon>Cytophagales</taxon>
        <taxon>Spirosomataceae</taxon>
        <taxon>Salmonirosea</taxon>
    </lineage>
</organism>
<dbReference type="InterPro" id="IPR012341">
    <property type="entry name" value="6hp_glycosidase-like_sf"/>
</dbReference>
<sequence length="577" mass="65039">MTQPNQPEIRELGIIGDQRTCALLDKKGTIAWYCPARFDNPALFASLLDTEKGGFWEIEARSVFQKRGYLGRSSILRTKFDTFTLTDWMPYQDDALEGVCRLISESHVPVTHRIRFRDNYGLGEVGIEKQDESTFLIIGDRKVYLLSSSHSIRYSGDEIRITIPPQEVGWVHFSSSRKHKGGITSELIGQSLADTLHSWEERLKIIDYTGAYAEHILNSCRAVCLMTHAPSGGIVAAATTSLPESSGSGRNYDYRYVWLRDSAMIASAHIRAVGMVEPAVKFLEFLEKAKEKNHDKRFVPFYDLGLGVAPPLEKIPLRGYKGEKPVVIGNDANHQLQLDANANVLLAAKLIYAKRGDKPHWKTVHRIADFVADNWHEKDHGIWEEGIEQHFTSSKVIAAKALEFIAVHAETEKQANKWNEAARQIRAFVDKHCLTRSGAYAVYAGSQHVDVTAALYPVWLFCEPNSPEMVATMQEIECTLKEGELYHRRLELFDSRKEGVFLAASLWVAQYYVMLDELEKARRIIDAALEFANDLGYLAEEGNVATGEMLGNFPQTFVHASLMGVIVDLNEAEKKRM</sequence>
<dbReference type="InterPro" id="IPR011613">
    <property type="entry name" value="GH15-like"/>
</dbReference>